<dbReference type="GO" id="GO:0004930">
    <property type="term" value="F:G protein-coupled receptor activity"/>
    <property type="evidence" value="ECO:0007669"/>
    <property type="project" value="TreeGrafter"/>
</dbReference>
<dbReference type="GO" id="GO:0005886">
    <property type="term" value="C:plasma membrane"/>
    <property type="evidence" value="ECO:0007669"/>
    <property type="project" value="TreeGrafter"/>
</dbReference>
<evidence type="ECO:0000256" key="4">
    <source>
        <dbReference type="ARBA" id="ARBA00023136"/>
    </source>
</evidence>
<sequence length="372" mass="41688">MSINVWSKYNKLSASLPRPGQRGTGDVISGDGVTSSLPHGYHPAQPVAFLIGSASVLLVSIAKWQRLQEQVLPLVQLALADFLASLILMFTSAMNLAGNFKHSVTFCQCALPLSLTFYLISFLLVVVYSWKSKNIFQGWRVTEGHNEGHNLGQRVRILLSHWLVPVAIYLLYALATYLSTSVLSLADHHPPHELIPADSTYCTSCILFLHVWGDPCPDSKLIHDTFIKVFLFLAIVPALVSSSVLYYKVGFWYSNYEHQGLFPVEGDGCSRRRLKRTYSTARNMVLIILFCWTPALLLTIMSTLSTWTEVPQSKLFGLYIIQAVSVSLQGFLNSMVYAWRRPNFTDAVLGESTPLMMHGRQAFFEESLRTTT</sequence>
<dbReference type="SUPFAM" id="SSF81321">
    <property type="entry name" value="Family A G protein-coupled receptor-like"/>
    <property type="match status" value="1"/>
</dbReference>
<dbReference type="AlphaFoldDB" id="A0AA47MV84"/>
<name>A0AA47MV84_MERPO</name>
<feature type="transmembrane region" description="Helical" evidence="5">
    <location>
        <begin position="281"/>
        <end position="304"/>
    </location>
</feature>
<feature type="domain" description="G-protein coupled receptors family 1 profile" evidence="6">
    <location>
        <begin position="52"/>
        <end position="337"/>
    </location>
</feature>
<accession>A0AA47MV84</accession>
<dbReference type="InterPro" id="IPR017452">
    <property type="entry name" value="GPCR_Rhodpsn_7TM"/>
</dbReference>
<feature type="transmembrane region" description="Helical" evidence="5">
    <location>
        <begin position="316"/>
        <end position="339"/>
    </location>
</feature>
<dbReference type="PANTHER" id="PTHR23112">
    <property type="entry name" value="G PROTEIN-COUPLED RECEPTOR 157-RELATED"/>
    <property type="match status" value="1"/>
</dbReference>
<dbReference type="PROSITE" id="PS50262">
    <property type="entry name" value="G_PROTEIN_RECEP_F1_2"/>
    <property type="match status" value="1"/>
</dbReference>
<evidence type="ECO:0000256" key="3">
    <source>
        <dbReference type="ARBA" id="ARBA00022989"/>
    </source>
</evidence>
<dbReference type="Gene3D" id="1.20.1070.10">
    <property type="entry name" value="Rhodopsin 7-helix transmembrane proteins"/>
    <property type="match status" value="1"/>
</dbReference>
<comment type="subcellular location">
    <subcellularLocation>
        <location evidence="1">Membrane</location>
        <topology evidence="1">Multi-pass membrane protein</topology>
    </subcellularLocation>
</comment>
<keyword evidence="8" id="KW-1185">Reference proteome</keyword>
<evidence type="ECO:0000313" key="7">
    <source>
        <dbReference type="EMBL" id="KAK0147207.1"/>
    </source>
</evidence>
<organism evidence="7 8">
    <name type="scientific">Merluccius polli</name>
    <name type="common">Benguela hake</name>
    <name type="synonym">Merluccius cadenati</name>
    <dbReference type="NCBI Taxonomy" id="89951"/>
    <lineage>
        <taxon>Eukaryota</taxon>
        <taxon>Metazoa</taxon>
        <taxon>Chordata</taxon>
        <taxon>Craniata</taxon>
        <taxon>Vertebrata</taxon>
        <taxon>Euteleostomi</taxon>
        <taxon>Actinopterygii</taxon>
        <taxon>Neopterygii</taxon>
        <taxon>Teleostei</taxon>
        <taxon>Neoteleostei</taxon>
        <taxon>Acanthomorphata</taxon>
        <taxon>Zeiogadaria</taxon>
        <taxon>Gadariae</taxon>
        <taxon>Gadiformes</taxon>
        <taxon>Gadoidei</taxon>
        <taxon>Merlucciidae</taxon>
        <taxon>Merluccius</taxon>
    </lineage>
</organism>
<comment type="caution">
    <text evidence="7">The sequence shown here is derived from an EMBL/GenBank/DDBJ whole genome shotgun (WGS) entry which is preliminary data.</text>
</comment>
<evidence type="ECO:0000256" key="1">
    <source>
        <dbReference type="ARBA" id="ARBA00004141"/>
    </source>
</evidence>
<keyword evidence="2 5" id="KW-0812">Transmembrane</keyword>
<evidence type="ECO:0000313" key="8">
    <source>
        <dbReference type="Proteomes" id="UP001174136"/>
    </source>
</evidence>
<proteinExistence type="predicted"/>
<protein>
    <recommendedName>
        <fullName evidence="6">G-protein coupled receptors family 1 profile domain-containing protein</fullName>
    </recommendedName>
</protein>
<feature type="transmembrane region" description="Helical" evidence="5">
    <location>
        <begin position="44"/>
        <end position="62"/>
    </location>
</feature>
<dbReference type="EMBL" id="JAOPHQ010002336">
    <property type="protein sequence ID" value="KAK0147207.1"/>
    <property type="molecule type" value="Genomic_DNA"/>
</dbReference>
<keyword evidence="4 5" id="KW-0472">Membrane</keyword>
<feature type="transmembrane region" description="Helical" evidence="5">
    <location>
        <begin position="110"/>
        <end position="130"/>
    </location>
</feature>
<dbReference type="Proteomes" id="UP001174136">
    <property type="component" value="Unassembled WGS sequence"/>
</dbReference>
<evidence type="ECO:0000256" key="2">
    <source>
        <dbReference type="ARBA" id="ARBA00022692"/>
    </source>
</evidence>
<dbReference type="GO" id="GO:0007189">
    <property type="term" value="P:adenylate cyclase-activating G protein-coupled receptor signaling pathway"/>
    <property type="evidence" value="ECO:0007669"/>
    <property type="project" value="TreeGrafter"/>
</dbReference>
<feature type="transmembrane region" description="Helical" evidence="5">
    <location>
        <begin position="162"/>
        <end position="186"/>
    </location>
</feature>
<feature type="transmembrane region" description="Helical" evidence="5">
    <location>
        <begin position="74"/>
        <end position="98"/>
    </location>
</feature>
<gene>
    <name evidence="7" type="ORF">N1851_013450</name>
</gene>
<keyword evidence="3 5" id="KW-1133">Transmembrane helix</keyword>
<reference evidence="7" key="1">
    <citation type="journal article" date="2023" name="Front. Mar. Sci.">
        <title>A new Merluccius polli reference genome to investigate the effects of global change in West African waters.</title>
        <authorList>
            <person name="Mateo J.L."/>
            <person name="Blanco-Fernandez C."/>
            <person name="Garcia-Vazquez E."/>
            <person name="Machado-Schiaffino G."/>
        </authorList>
    </citation>
    <scope>NUCLEOTIDE SEQUENCE</scope>
    <source>
        <strain evidence="7">C29</strain>
        <tissue evidence="7">Fin</tissue>
    </source>
</reference>
<evidence type="ECO:0000259" key="6">
    <source>
        <dbReference type="PROSITE" id="PS50262"/>
    </source>
</evidence>
<dbReference type="CDD" id="cd00637">
    <property type="entry name" value="7tm_classA_rhodopsin-like"/>
    <property type="match status" value="1"/>
</dbReference>
<dbReference type="PANTHER" id="PTHR23112:SF36">
    <property type="entry name" value="SI:DKEY-30C15.2 PROTEIN"/>
    <property type="match status" value="1"/>
</dbReference>
<evidence type="ECO:0000256" key="5">
    <source>
        <dbReference type="SAM" id="Phobius"/>
    </source>
</evidence>
<feature type="transmembrane region" description="Helical" evidence="5">
    <location>
        <begin position="226"/>
        <end position="247"/>
    </location>
</feature>